<evidence type="ECO:0000313" key="2">
    <source>
        <dbReference type="EMBL" id="NMF58504.1"/>
    </source>
</evidence>
<protein>
    <submittedName>
        <fullName evidence="2">Uncharacterized protein</fullName>
    </submittedName>
</protein>
<organism evidence="2 3">
    <name type="scientific">Pseudanabaena yagii GIHE-NHR1</name>
    <dbReference type="NCBI Taxonomy" id="2722753"/>
    <lineage>
        <taxon>Bacteria</taxon>
        <taxon>Bacillati</taxon>
        <taxon>Cyanobacteriota</taxon>
        <taxon>Cyanophyceae</taxon>
        <taxon>Pseudanabaenales</taxon>
        <taxon>Pseudanabaenaceae</taxon>
        <taxon>Pseudanabaena</taxon>
        <taxon>Pseudanabaena yagii</taxon>
    </lineage>
</organism>
<evidence type="ECO:0000313" key="3">
    <source>
        <dbReference type="Proteomes" id="UP000738376"/>
    </source>
</evidence>
<proteinExistence type="predicted"/>
<feature type="transmembrane region" description="Helical" evidence="1">
    <location>
        <begin position="235"/>
        <end position="258"/>
    </location>
</feature>
<evidence type="ECO:0000256" key="1">
    <source>
        <dbReference type="SAM" id="Phobius"/>
    </source>
</evidence>
<comment type="caution">
    <text evidence="2">The sequence shown here is derived from an EMBL/GenBank/DDBJ whole genome shotgun (WGS) entry which is preliminary data.</text>
</comment>
<accession>A0ABX1LQV4</accession>
<dbReference type="EMBL" id="JAAVJL010000001">
    <property type="protein sequence ID" value="NMF58504.1"/>
    <property type="molecule type" value="Genomic_DNA"/>
</dbReference>
<keyword evidence="1" id="KW-1133">Transmembrane helix</keyword>
<gene>
    <name evidence="2" type="ORF">HC246_10860</name>
</gene>
<keyword evidence="3" id="KW-1185">Reference proteome</keyword>
<reference evidence="2 3" key="1">
    <citation type="submission" date="2020-03" db="EMBL/GenBank/DDBJ databases">
        <title>Draft Genome Sequence of 2-Methylisoborneol Producing Pseudanabaena yagii Strain GIHE-NHR1 Isolated from North Han River in South Korea.</title>
        <authorList>
            <person name="Jeong J."/>
        </authorList>
    </citation>
    <scope>NUCLEOTIDE SEQUENCE [LARGE SCALE GENOMIC DNA]</scope>
    <source>
        <strain evidence="2 3">GIHE-NHR1</strain>
    </source>
</reference>
<name>A0ABX1LQV4_9CYAN</name>
<keyword evidence="1" id="KW-0472">Membrane</keyword>
<dbReference type="Proteomes" id="UP000738376">
    <property type="component" value="Unassembled WGS sequence"/>
</dbReference>
<feature type="transmembrane region" description="Helical" evidence="1">
    <location>
        <begin position="184"/>
        <end position="206"/>
    </location>
</feature>
<dbReference type="RefSeq" id="WP_169363402.1">
    <property type="nucleotide sequence ID" value="NZ_JAAVJL010000001.1"/>
</dbReference>
<keyword evidence="1" id="KW-0812">Transmembrane</keyword>
<sequence length="314" mass="35338">MAAPEWLAIVEEEIIVRLNPKVLAQIEEDTSGFSDRHNRDGDIIYKFNNQELLQVLASSVGITPSSQGAITIWTYYNDLPDKSRNAGATQLSETKQAPILRTLMNVDGDLSQKVCQDILQHPLSDRILKAHSFIVGQISRQFITAIEDYVEAKLRPFAIATISMVTVLTWCEPLRQHFHLSDALIGNCWSIIIVAPITVLIIWWLISKLPFQLPDVPKSLLDIGKWLVAILESRFLQIVAIVFIAALILSWLAVNFALPANAPLKLSIDSIQNFAEPYLPIAIISLRKVIVSALGKIFFRYSFFVKLIFGRFIK</sequence>